<keyword evidence="1" id="KW-0812">Transmembrane</keyword>
<keyword evidence="1" id="KW-0472">Membrane</keyword>
<dbReference type="Proteomes" id="UP000288953">
    <property type="component" value="Chromosome"/>
</dbReference>
<feature type="transmembrane region" description="Helical" evidence="1">
    <location>
        <begin position="48"/>
        <end position="67"/>
    </location>
</feature>
<reference evidence="2 3" key="1">
    <citation type="journal article" date="2018" name="Genome Biol. Evol.">
        <title>Partnering With a Pest: Genomes of Hemlock Woolly Adelgid Symbionts Reveal Atypical Nutritional Provisioning Patterns in Dual-Obligate Bacteria.</title>
        <authorList>
            <person name="Weglarz K.M."/>
            <person name="Havill N.P."/>
            <person name="Burke G.R."/>
            <person name="von Dohlen C.D."/>
        </authorList>
    </citation>
    <scope>NUCLEOTIDE SEQUENCE [LARGE SCALE GENOMIC DNA]</scope>
    <source>
        <strain evidence="2 3">HWA_ENA</strain>
    </source>
</reference>
<gene>
    <name evidence="2" type="ORF">C3B55_00742</name>
</gene>
<evidence type="ECO:0000256" key="1">
    <source>
        <dbReference type="SAM" id="Phobius"/>
    </source>
</evidence>
<proteinExistence type="predicted"/>
<protein>
    <submittedName>
        <fullName evidence="2">Uncharacterized protein</fullName>
    </submittedName>
</protein>
<organism evidence="2 3">
    <name type="scientific">Candidatus Pseudomonas adelgestsugas</name>
    <dbReference type="NCBI Taxonomy" id="1302376"/>
    <lineage>
        <taxon>Bacteria</taxon>
        <taxon>Pseudomonadati</taxon>
        <taxon>Pseudomonadota</taxon>
        <taxon>Gammaproteobacteria</taxon>
        <taxon>Pseudomonadales</taxon>
        <taxon>Pseudomonadaceae</taxon>
        <taxon>Pseudomonas</taxon>
    </lineage>
</organism>
<keyword evidence="3" id="KW-1185">Reference proteome</keyword>
<dbReference type="EMBL" id="CP026512">
    <property type="protein sequence ID" value="QAX82062.1"/>
    <property type="molecule type" value="Genomic_DNA"/>
</dbReference>
<accession>A0ABX5R8T6</accession>
<name>A0ABX5R8T6_9PSED</name>
<evidence type="ECO:0000313" key="2">
    <source>
        <dbReference type="EMBL" id="QAX82062.1"/>
    </source>
</evidence>
<evidence type="ECO:0000313" key="3">
    <source>
        <dbReference type="Proteomes" id="UP000288953"/>
    </source>
</evidence>
<keyword evidence="1" id="KW-1133">Transmembrane helix</keyword>
<sequence length="70" mass="8108">MSYNIKNKKNKLMLLILIAAKEHLILNVRCHMLTSIRKMSVMVNNLDLNTSAIIILVKVFFYTINVAKLF</sequence>